<proteinExistence type="predicted"/>
<evidence type="ECO:0000313" key="2">
    <source>
        <dbReference type="WBParaSite" id="PS1159_v2.g23360.t1"/>
    </source>
</evidence>
<evidence type="ECO:0000313" key="1">
    <source>
        <dbReference type="Proteomes" id="UP000887580"/>
    </source>
</evidence>
<sequence>MGKFKPKFNNKKKKPARVLENAPPQQDEDAFNMEDMIEEVDPSQLVGLERKAFKRKATTEESEDGDEGDEEEVLAMPKKKQKKEKKPKELIVEEEKEENSKKPAVGDEIIESSEDEGGDAEEKPGELVKKGKKPGIKDPETANLDMSAWDQFFLPPQVLEGLRKMRYTKPTPIQEMSLPAAILKRQDLLGAAETGSGKTMAFCIPIATRLVENDVKDGLRALILAPTRELVVQIYKEMEKLLEFTQFSVIPVVGGLSQQKQERLLNRKPAVIVATPGRFWTLLEATDYLQDLSQLEFVVIDEIDRMVETGHFAEMEMILSKIHAIENKSRQTLVFSATLSFVHIPINRPGKNAMKLTKEEKIEKLVQIGGLRKQHKVIDLNESAGTPSTLIEARMNCSDLLDKDSKVYYLLKRYSGRTLIFTNSIDASRRLFNLLKTMDVVCELLHAKMQQRARIKHLERFSSTENSVLIATDVAARGLDIKGIENVIHYQIPRSAENYVHRSGRTARIFNKGVAILLVDPTEVNLYRKLCHNLHKDNDFPLTSKRAWESKAAEEAEIVLEKMTQEEQEVLHSYQREKKAALNALKVLLRQPFDN</sequence>
<dbReference type="WBParaSite" id="PS1159_v2.g23360.t1">
    <property type="protein sequence ID" value="PS1159_v2.g23360.t1"/>
    <property type="gene ID" value="PS1159_v2.g23360"/>
</dbReference>
<protein>
    <submittedName>
        <fullName evidence="2">ATP-dependent RNA helicase</fullName>
    </submittedName>
</protein>
<accession>A0AC35G2E3</accession>
<dbReference type="Proteomes" id="UP000887580">
    <property type="component" value="Unplaced"/>
</dbReference>
<reference evidence="2" key="1">
    <citation type="submission" date="2022-11" db="UniProtKB">
        <authorList>
            <consortium name="WormBaseParasite"/>
        </authorList>
    </citation>
    <scope>IDENTIFICATION</scope>
</reference>
<organism evidence="1 2">
    <name type="scientific">Panagrolaimus sp. PS1159</name>
    <dbReference type="NCBI Taxonomy" id="55785"/>
    <lineage>
        <taxon>Eukaryota</taxon>
        <taxon>Metazoa</taxon>
        <taxon>Ecdysozoa</taxon>
        <taxon>Nematoda</taxon>
        <taxon>Chromadorea</taxon>
        <taxon>Rhabditida</taxon>
        <taxon>Tylenchina</taxon>
        <taxon>Panagrolaimomorpha</taxon>
        <taxon>Panagrolaimoidea</taxon>
        <taxon>Panagrolaimidae</taxon>
        <taxon>Panagrolaimus</taxon>
    </lineage>
</organism>
<name>A0AC35G2E3_9BILA</name>